<accession>U3AMY4</accession>
<dbReference type="AlphaFoldDB" id="U3AMY4"/>
<dbReference type="STRING" id="1219080.VEZ01S_54_00220"/>
<dbReference type="RefSeq" id="WP_021714968.1">
    <property type="nucleotide sequence ID" value="NZ_BATM01000054.1"/>
</dbReference>
<evidence type="ECO:0000313" key="2">
    <source>
        <dbReference type="Proteomes" id="UP000016562"/>
    </source>
</evidence>
<organism evidence="1 2">
    <name type="scientific">Vibrio ezurae NBRC 102218</name>
    <dbReference type="NCBI Taxonomy" id="1219080"/>
    <lineage>
        <taxon>Bacteria</taxon>
        <taxon>Pseudomonadati</taxon>
        <taxon>Pseudomonadota</taxon>
        <taxon>Gammaproteobacteria</taxon>
        <taxon>Vibrionales</taxon>
        <taxon>Vibrionaceae</taxon>
        <taxon>Vibrio</taxon>
    </lineage>
</organism>
<keyword evidence="2" id="KW-1185">Reference proteome</keyword>
<evidence type="ECO:0008006" key="3">
    <source>
        <dbReference type="Google" id="ProtNLM"/>
    </source>
</evidence>
<gene>
    <name evidence="1" type="ORF">VEZ01S_54_00220</name>
</gene>
<dbReference type="OrthoDB" id="5906673at2"/>
<proteinExistence type="predicted"/>
<comment type="caution">
    <text evidence="1">The sequence shown here is derived from an EMBL/GenBank/DDBJ whole genome shotgun (WGS) entry which is preliminary data.</text>
</comment>
<dbReference type="EMBL" id="BATM01000054">
    <property type="protein sequence ID" value="GAD81271.1"/>
    <property type="molecule type" value="Genomic_DNA"/>
</dbReference>
<evidence type="ECO:0000313" key="1">
    <source>
        <dbReference type="EMBL" id="GAD81271.1"/>
    </source>
</evidence>
<name>U3AMY4_9VIBR</name>
<protein>
    <recommendedName>
        <fullName evidence="3">DUF945 domain-containing protein</fullName>
    </recommendedName>
</protein>
<dbReference type="Proteomes" id="UP000016562">
    <property type="component" value="Unassembled WGS sequence"/>
</dbReference>
<sequence>MKKSGIAVAVIVLAGGVYVANNILVEKAANELVSYVEHLAHETSSSAHADVQVLGSTVNGNQIEQELAIYVIDNGKRIENPIYITHSAQVGLFGFSVDGKLILAKDKGLAAMFISEVTSFNENINYTLRPTTHSIDLSSKLNIGVIQGKHKETTKIGEMAMAVSGTVEDSVMTFTVDGLNIHDYNGNMFNFGKLTIDQVTTAENHTLDITLSNGSILDPSGSLHFKDIKLLTSTGVGDMSAINYDWTIGSVDVNSATLTLDDFKMGLKGRLEGFDSNKLMDYSNLVSSHRLDEADALFAEILGDGFKFSNIDFYVNDSSIKGGVVLTQRNYQGLPQRQITEAIADAMSVDLDVTLTPQVISRAGIPPKVTNQLMTMDEKNNYHSKIIIANGKVTANGVSLN</sequence>
<reference evidence="1 2" key="1">
    <citation type="submission" date="2013-09" db="EMBL/GenBank/DDBJ databases">
        <title>Whole genome shotgun sequence of Vibrio ezurae NBRC 102218.</title>
        <authorList>
            <person name="Yoshida I."/>
            <person name="Hosoyama A."/>
            <person name="Numata M."/>
            <person name="Hashimoto M."/>
            <person name="Hosoyama Y."/>
            <person name="Tsuchikane K."/>
            <person name="Noguchi M."/>
            <person name="Hirakata S."/>
            <person name="Ichikawa N."/>
            <person name="Ohji S."/>
            <person name="Yamazoe A."/>
            <person name="Fujita N."/>
        </authorList>
    </citation>
    <scope>NUCLEOTIDE SEQUENCE [LARGE SCALE GENOMIC DNA]</scope>
    <source>
        <strain evidence="1 2">NBRC 102218</strain>
    </source>
</reference>